<dbReference type="Proteomes" id="UP001178507">
    <property type="component" value="Unassembled WGS sequence"/>
</dbReference>
<dbReference type="EMBL" id="CAUJNA010001112">
    <property type="protein sequence ID" value="CAJ1384367.1"/>
    <property type="molecule type" value="Genomic_DNA"/>
</dbReference>
<dbReference type="PANTHER" id="PTHR19959">
    <property type="entry name" value="KINESIN LIGHT CHAIN"/>
    <property type="match status" value="1"/>
</dbReference>
<dbReference type="Pfam" id="PF13424">
    <property type="entry name" value="TPR_12"/>
    <property type="match status" value="3"/>
</dbReference>
<gene>
    <name evidence="2" type="ORF">EVOR1521_LOCUS11250</name>
</gene>
<evidence type="ECO:0000256" key="1">
    <source>
        <dbReference type="SAM" id="MobiDB-lite"/>
    </source>
</evidence>
<dbReference type="InterPro" id="IPR019734">
    <property type="entry name" value="TPR_rpt"/>
</dbReference>
<sequence length="456" mass="51280">MASDSTLLKEARNRMNEILDLQQRGQNALQQEPRQKINSLWFVAEGMRSEARELLLQLGGATNPGRGFGYLKLVPEVLQIARKLALWAARDDFPAFQKKAHDILAIARRLQELLKPHVRTAPISCEPPPSGYGFIELFPAENAADSEPSESNGFTLPTQASSDPRGSLVSTDIADTPELPVVRRQELERQLEELGVHYQHQDHEAIASTLYQLACGCSKAGDLLSAEEHLQKAWEMFRRLGNSNHPLIFETRREMGSLCRTTGDRLKAEQLLNEALEEERAFRGHSNHPSIAATLHELGDLRRVKGDLCQAEQLLYEALEMKRSVYDKDHANTAVTLHALGCLFRERKNLPKAEELLQEALKMKRAVYGDTAHTNIAATLVGLGKVRRLLGDLPRANEYLEDALTMLREVHSDSNHPNIVATLYEFRDICREAGNHSRAEELHQEALSLSFQQRGQ</sequence>
<dbReference type="InterPro" id="IPR011990">
    <property type="entry name" value="TPR-like_helical_dom_sf"/>
</dbReference>
<dbReference type="PANTHER" id="PTHR19959:SF119">
    <property type="entry name" value="FUNGAL LIPASE-LIKE DOMAIN-CONTAINING PROTEIN"/>
    <property type="match status" value="1"/>
</dbReference>
<feature type="compositionally biased region" description="Polar residues" evidence="1">
    <location>
        <begin position="149"/>
        <end position="170"/>
    </location>
</feature>
<reference evidence="2" key="1">
    <citation type="submission" date="2023-08" db="EMBL/GenBank/DDBJ databases">
        <authorList>
            <person name="Chen Y."/>
            <person name="Shah S."/>
            <person name="Dougan E. K."/>
            <person name="Thang M."/>
            <person name="Chan C."/>
        </authorList>
    </citation>
    <scope>NUCLEOTIDE SEQUENCE</scope>
</reference>
<keyword evidence="3" id="KW-1185">Reference proteome</keyword>
<proteinExistence type="predicted"/>
<comment type="caution">
    <text evidence="2">The sequence shown here is derived from an EMBL/GenBank/DDBJ whole genome shotgun (WGS) entry which is preliminary data.</text>
</comment>
<organism evidence="2 3">
    <name type="scientific">Effrenium voratum</name>
    <dbReference type="NCBI Taxonomy" id="2562239"/>
    <lineage>
        <taxon>Eukaryota</taxon>
        <taxon>Sar</taxon>
        <taxon>Alveolata</taxon>
        <taxon>Dinophyceae</taxon>
        <taxon>Suessiales</taxon>
        <taxon>Symbiodiniaceae</taxon>
        <taxon>Effrenium</taxon>
    </lineage>
</organism>
<evidence type="ECO:0008006" key="4">
    <source>
        <dbReference type="Google" id="ProtNLM"/>
    </source>
</evidence>
<name>A0AA36IBQ0_9DINO</name>
<dbReference type="Gene3D" id="1.25.40.10">
    <property type="entry name" value="Tetratricopeptide repeat domain"/>
    <property type="match status" value="2"/>
</dbReference>
<dbReference type="SMART" id="SM00028">
    <property type="entry name" value="TPR"/>
    <property type="match status" value="5"/>
</dbReference>
<evidence type="ECO:0000313" key="3">
    <source>
        <dbReference type="Proteomes" id="UP001178507"/>
    </source>
</evidence>
<dbReference type="SUPFAM" id="SSF48452">
    <property type="entry name" value="TPR-like"/>
    <property type="match status" value="1"/>
</dbReference>
<dbReference type="AlphaFoldDB" id="A0AA36IBQ0"/>
<evidence type="ECO:0000313" key="2">
    <source>
        <dbReference type="EMBL" id="CAJ1384367.1"/>
    </source>
</evidence>
<protein>
    <recommendedName>
        <fullName evidence="4">Kinesin light chain</fullName>
    </recommendedName>
</protein>
<accession>A0AA36IBQ0</accession>
<feature type="region of interest" description="Disordered" evidence="1">
    <location>
        <begin position="144"/>
        <end position="175"/>
    </location>
</feature>